<keyword evidence="1" id="KW-1133">Transmembrane helix</keyword>
<accession>A0A5J4RMJ0</accession>
<feature type="transmembrane region" description="Helical" evidence="1">
    <location>
        <begin position="34"/>
        <end position="55"/>
    </location>
</feature>
<name>A0A5J4RMJ0_9EUKA</name>
<dbReference type="AlphaFoldDB" id="A0A5J4RMJ0"/>
<dbReference type="Proteomes" id="UP000324800">
    <property type="component" value="Unassembled WGS sequence"/>
</dbReference>
<keyword evidence="1" id="KW-0472">Membrane</keyword>
<comment type="caution">
    <text evidence="2">The sequence shown here is derived from an EMBL/GenBank/DDBJ whole genome shotgun (WGS) entry which is preliminary data.</text>
</comment>
<evidence type="ECO:0000313" key="2">
    <source>
        <dbReference type="EMBL" id="KAA6334878.1"/>
    </source>
</evidence>
<feature type="non-terminal residue" evidence="2">
    <location>
        <position position="1"/>
    </location>
</feature>
<protein>
    <submittedName>
        <fullName evidence="2">Uncharacterized protein</fullName>
    </submittedName>
</protein>
<evidence type="ECO:0000313" key="3">
    <source>
        <dbReference type="Proteomes" id="UP000324800"/>
    </source>
</evidence>
<evidence type="ECO:0000256" key="1">
    <source>
        <dbReference type="SAM" id="Phobius"/>
    </source>
</evidence>
<reference evidence="2 3" key="1">
    <citation type="submission" date="2019-03" db="EMBL/GenBank/DDBJ databases">
        <title>Single cell metagenomics reveals metabolic interactions within the superorganism composed of flagellate Streblomastix strix and complex community of Bacteroidetes bacteria on its surface.</title>
        <authorList>
            <person name="Treitli S.C."/>
            <person name="Kolisko M."/>
            <person name="Husnik F."/>
            <person name="Keeling P."/>
            <person name="Hampl V."/>
        </authorList>
    </citation>
    <scope>NUCLEOTIDE SEQUENCE [LARGE SCALE GENOMIC DNA]</scope>
    <source>
        <strain evidence="2">ST1C</strain>
    </source>
</reference>
<sequence length="58" mass="6446">DLTEDADQEDEEDQIPVVSGIFLYHNRKTNTTPLILIIQLQLIYGGTSSFALTIAKPV</sequence>
<dbReference type="EMBL" id="SNRW01041897">
    <property type="protein sequence ID" value="KAA6334878.1"/>
    <property type="molecule type" value="Genomic_DNA"/>
</dbReference>
<gene>
    <name evidence="2" type="ORF">EZS28_053019</name>
</gene>
<organism evidence="2 3">
    <name type="scientific">Streblomastix strix</name>
    <dbReference type="NCBI Taxonomy" id="222440"/>
    <lineage>
        <taxon>Eukaryota</taxon>
        <taxon>Metamonada</taxon>
        <taxon>Preaxostyla</taxon>
        <taxon>Oxymonadida</taxon>
        <taxon>Streblomastigidae</taxon>
        <taxon>Streblomastix</taxon>
    </lineage>
</organism>
<keyword evidence="1" id="KW-0812">Transmembrane</keyword>
<proteinExistence type="predicted"/>